<evidence type="ECO:0000313" key="2">
    <source>
        <dbReference type="Proteomes" id="UP000789525"/>
    </source>
</evidence>
<sequence>TFAPKKRKWTVNSAITREERSIVYYADPTERNGPLLELIHRGEFVALYGPRASGKSTRVLAIQDQLQNERYELQGQSERYICIYITLEQINIESVDTFWSTLGHHLYLDATQYSQLNTIKSADDFDMAFKKSDWRGRIVLFIDEFDKLYRASEDVKSSCLETLRAIKASKKNYAIWSVVAIGPFSILNLRSNNLTTSPFNDNDPFRNPNFTLEQVHFLYKQFADEYRLTIDQEVIEDIHMQTNGHAGLVCLCGRAIFRKILSRLDEKKHISFSIWERFSMMSLGDEIIEYQTFSRMKDALLIDDTDTRRAMKLFRSNFLSNIEPVPVADDQMDLALFLTAEGVLVPGEEAGTFKISSPLVRWLILQRVIPKVFPSSPKIEVPYHSDSGGPNIFEILKQTIRTFDRENMKLACMRSFKKAYVN</sequence>
<name>A0ACA9Q463_9GLOM</name>
<evidence type="ECO:0000313" key="1">
    <source>
        <dbReference type="EMBL" id="CAG8735045.1"/>
    </source>
</evidence>
<feature type="non-terminal residue" evidence="1">
    <location>
        <position position="1"/>
    </location>
</feature>
<feature type="non-terminal residue" evidence="1">
    <location>
        <position position="422"/>
    </location>
</feature>
<dbReference type="EMBL" id="CAJVPT010044803">
    <property type="protein sequence ID" value="CAG8735045.1"/>
    <property type="molecule type" value="Genomic_DNA"/>
</dbReference>
<organism evidence="1 2">
    <name type="scientific">Acaulospora colombiana</name>
    <dbReference type="NCBI Taxonomy" id="27376"/>
    <lineage>
        <taxon>Eukaryota</taxon>
        <taxon>Fungi</taxon>
        <taxon>Fungi incertae sedis</taxon>
        <taxon>Mucoromycota</taxon>
        <taxon>Glomeromycotina</taxon>
        <taxon>Glomeromycetes</taxon>
        <taxon>Diversisporales</taxon>
        <taxon>Acaulosporaceae</taxon>
        <taxon>Acaulospora</taxon>
    </lineage>
</organism>
<dbReference type="Proteomes" id="UP000789525">
    <property type="component" value="Unassembled WGS sequence"/>
</dbReference>
<keyword evidence="2" id="KW-1185">Reference proteome</keyword>
<comment type="caution">
    <text evidence="1">The sequence shown here is derived from an EMBL/GenBank/DDBJ whole genome shotgun (WGS) entry which is preliminary data.</text>
</comment>
<gene>
    <name evidence="1" type="ORF">ACOLOM_LOCUS11864</name>
</gene>
<protein>
    <submittedName>
        <fullName evidence="1">5135_t:CDS:1</fullName>
    </submittedName>
</protein>
<accession>A0ACA9Q463</accession>
<proteinExistence type="predicted"/>
<reference evidence="1" key="1">
    <citation type="submission" date="2021-06" db="EMBL/GenBank/DDBJ databases">
        <authorList>
            <person name="Kallberg Y."/>
            <person name="Tangrot J."/>
            <person name="Rosling A."/>
        </authorList>
    </citation>
    <scope>NUCLEOTIDE SEQUENCE</scope>
    <source>
        <strain evidence="1">CL356</strain>
    </source>
</reference>